<dbReference type="PANTHER" id="PTHR32251:SF17">
    <property type="entry name" value="STEROID 5-ALPHA REDUCTASE C-TERMINAL DOMAIN-CONTAINING PROTEIN"/>
    <property type="match status" value="1"/>
</dbReference>
<feature type="transmembrane region" description="Helical" evidence="1">
    <location>
        <begin position="170"/>
        <end position="189"/>
    </location>
</feature>
<accession>A0A644X8I1</accession>
<evidence type="ECO:0008006" key="3">
    <source>
        <dbReference type="Google" id="ProtNLM"/>
    </source>
</evidence>
<sequence>MAYHDGHSHSLGPKLTLLLLTIAGLIFSFNLMLKNQYSDPFREYLLLACAIVFYVRLALCLLISVKRKISWFEGIMVGMLYGLMVYIFTVWSFAVPHKSIAIDIVGIALFITGSWVNTQSDYQRFKWKKKPENRGRLYTGGLFKYAMHINFLGDTVMFAGYALITQNVLSFIPVTGIFLNFILIQIPLLDNYLFNRYAVEFTSYASKTKKLIPYLY</sequence>
<gene>
    <name evidence="2" type="ORF">SDC9_58490</name>
</gene>
<comment type="caution">
    <text evidence="2">The sequence shown here is derived from an EMBL/GenBank/DDBJ whole genome shotgun (WGS) entry which is preliminary data.</text>
</comment>
<feature type="transmembrane region" description="Helical" evidence="1">
    <location>
        <begin position="12"/>
        <end position="32"/>
    </location>
</feature>
<dbReference type="Gene3D" id="1.20.120.1630">
    <property type="match status" value="1"/>
</dbReference>
<dbReference type="InterPro" id="IPR010721">
    <property type="entry name" value="UstE-like"/>
</dbReference>
<reference evidence="2" key="1">
    <citation type="submission" date="2019-08" db="EMBL/GenBank/DDBJ databases">
        <authorList>
            <person name="Kucharzyk K."/>
            <person name="Murdoch R.W."/>
            <person name="Higgins S."/>
            <person name="Loffler F."/>
        </authorList>
    </citation>
    <scope>NUCLEOTIDE SEQUENCE</scope>
</reference>
<dbReference type="EMBL" id="VSSQ01001926">
    <property type="protein sequence ID" value="MPM12138.1"/>
    <property type="molecule type" value="Genomic_DNA"/>
</dbReference>
<dbReference type="AlphaFoldDB" id="A0A644X8I1"/>
<dbReference type="PANTHER" id="PTHR32251">
    <property type="entry name" value="3-OXO-5-ALPHA-STEROID 4-DEHYDROGENASE"/>
    <property type="match status" value="1"/>
</dbReference>
<keyword evidence="1" id="KW-0812">Transmembrane</keyword>
<organism evidence="2">
    <name type="scientific">bioreactor metagenome</name>
    <dbReference type="NCBI Taxonomy" id="1076179"/>
    <lineage>
        <taxon>unclassified sequences</taxon>
        <taxon>metagenomes</taxon>
        <taxon>ecological metagenomes</taxon>
    </lineage>
</organism>
<feature type="transmembrane region" description="Helical" evidence="1">
    <location>
        <begin position="44"/>
        <end position="63"/>
    </location>
</feature>
<dbReference type="PROSITE" id="PS50244">
    <property type="entry name" value="S5A_REDUCTASE"/>
    <property type="match status" value="1"/>
</dbReference>
<protein>
    <recommendedName>
        <fullName evidence="3">Steroid 5-alpha reductase C-terminal domain-containing protein</fullName>
    </recommendedName>
</protein>
<dbReference type="Pfam" id="PF06966">
    <property type="entry name" value="DUF1295"/>
    <property type="match status" value="1"/>
</dbReference>
<name>A0A644X8I1_9ZZZZ</name>
<evidence type="ECO:0000313" key="2">
    <source>
        <dbReference type="EMBL" id="MPM12138.1"/>
    </source>
</evidence>
<dbReference type="GO" id="GO:0016020">
    <property type="term" value="C:membrane"/>
    <property type="evidence" value="ECO:0007669"/>
    <property type="project" value="TreeGrafter"/>
</dbReference>
<feature type="transmembrane region" description="Helical" evidence="1">
    <location>
        <begin position="75"/>
        <end position="94"/>
    </location>
</feature>
<keyword evidence="1" id="KW-1133">Transmembrane helix</keyword>
<proteinExistence type="predicted"/>
<evidence type="ECO:0000256" key="1">
    <source>
        <dbReference type="SAM" id="Phobius"/>
    </source>
</evidence>
<feature type="transmembrane region" description="Helical" evidence="1">
    <location>
        <begin position="100"/>
        <end position="116"/>
    </location>
</feature>
<keyword evidence="1" id="KW-0472">Membrane</keyword>